<evidence type="ECO:0000313" key="3">
    <source>
        <dbReference type="Proteomes" id="UP001604336"/>
    </source>
</evidence>
<evidence type="ECO:0000313" key="2">
    <source>
        <dbReference type="EMBL" id="KAL2454260.1"/>
    </source>
</evidence>
<protein>
    <submittedName>
        <fullName evidence="2">Uncharacterized protein</fullName>
    </submittedName>
</protein>
<reference evidence="3" key="1">
    <citation type="submission" date="2024-07" db="EMBL/GenBank/DDBJ databases">
        <title>Two chromosome-level genome assemblies of Korean endemic species Abeliophyllum distichum and Forsythia ovata (Oleaceae).</title>
        <authorList>
            <person name="Jang H."/>
        </authorList>
    </citation>
    <scope>NUCLEOTIDE SEQUENCE [LARGE SCALE GENOMIC DNA]</scope>
</reference>
<organism evidence="2 3">
    <name type="scientific">Abeliophyllum distichum</name>
    <dbReference type="NCBI Taxonomy" id="126358"/>
    <lineage>
        <taxon>Eukaryota</taxon>
        <taxon>Viridiplantae</taxon>
        <taxon>Streptophyta</taxon>
        <taxon>Embryophyta</taxon>
        <taxon>Tracheophyta</taxon>
        <taxon>Spermatophyta</taxon>
        <taxon>Magnoliopsida</taxon>
        <taxon>eudicotyledons</taxon>
        <taxon>Gunneridae</taxon>
        <taxon>Pentapetalae</taxon>
        <taxon>asterids</taxon>
        <taxon>lamiids</taxon>
        <taxon>Lamiales</taxon>
        <taxon>Oleaceae</taxon>
        <taxon>Forsythieae</taxon>
        <taxon>Abeliophyllum</taxon>
    </lineage>
</organism>
<dbReference type="PROSITE" id="PS51257">
    <property type="entry name" value="PROKAR_LIPOPROTEIN"/>
    <property type="match status" value="1"/>
</dbReference>
<dbReference type="InterPro" id="IPR028919">
    <property type="entry name" value="Viral_movement"/>
</dbReference>
<dbReference type="EMBL" id="JBFOLK010000431">
    <property type="protein sequence ID" value="KAL2454260.1"/>
    <property type="molecule type" value="Genomic_DNA"/>
</dbReference>
<dbReference type="Pfam" id="PF01107">
    <property type="entry name" value="MP"/>
    <property type="match status" value="1"/>
</dbReference>
<dbReference type="Proteomes" id="UP001604336">
    <property type="component" value="Unassembled WGS sequence"/>
</dbReference>
<sequence>MSRQLVVEDLNLRVVVQGCVALIGCFDPMVLLHFDSDPRIQNPVEGCLGTLEGNLACGKLIFTVHPRISVSLHDQDFDGILSFVHKYGRSDLVKDNNVPFSISYLVSYAIHNEHNMTIVRQPKGIMIDPLFSDYLEQKETEFDWLVQPSRRSLEMIIIRKDLFIRDQKPLLIESRSMRQSTPIRWKDNPETSQLPNLDI</sequence>
<dbReference type="AlphaFoldDB" id="A0ABD1NRK6"/>
<dbReference type="InterPro" id="IPR051596">
    <property type="entry name" value="Caulimoviridae_Movement"/>
</dbReference>
<name>A0ABD1NRK6_9LAMI</name>
<dbReference type="PANTHER" id="PTHR47599">
    <property type="entry name" value="CELL-TO-CELL MOVEMENT PROTEIN"/>
    <property type="match status" value="1"/>
</dbReference>
<keyword evidence="1" id="KW-0175">Coiled coil</keyword>
<accession>A0ABD1NRK6</accession>
<comment type="caution">
    <text evidence="2">The sequence shown here is derived from an EMBL/GenBank/DDBJ whole genome shotgun (WGS) entry which is preliminary data.</text>
</comment>
<dbReference type="PANTHER" id="PTHR47599:SF3">
    <property type="entry name" value="CELL-TO-CELL MOVEMENT PROTEIN"/>
    <property type="match status" value="1"/>
</dbReference>
<gene>
    <name evidence="2" type="ORF">Adt_48244</name>
</gene>
<evidence type="ECO:0000256" key="1">
    <source>
        <dbReference type="ARBA" id="ARBA00023054"/>
    </source>
</evidence>
<proteinExistence type="predicted"/>
<keyword evidence="3" id="KW-1185">Reference proteome</keyword>